<evidence type="ECO:0000256" key="1">
    <source>
        <dbReference type="SAM" id="Phobius"/>
    </source>
</evidence>
<feature type="domain" description="GH18" evidence="3">
    <location>
        <begin position="29"/>
        <end position="377"/>
    </location>
</feature>
<dbReference type="EMBL" id="AWWV01014277">
    <property type="protein sequence ID" value="OMO57890.1"/>
    <property type="molecule type" value="Genomic_DNA"/>
</dbReference>
<feature type="transmembrane region" description="Helical" evidence="1">
    <location>
        <begin position="387"/>
        <end position="410"/>
    </location>
</feature>
<dbReference type="GO" id="GO:0006032">
    <property type="term" value="P:chitin catabolic process"/>
    <property type="evidence" value="ECO:0007669"/>
    <property type="project" value="TreeGrafter"/>
</dbReference>
<dbReference type="GO" id="GO:0005576">
    <property type="term" value="C:extracellular region"/>
    <property type="evidence" value="ECO:0007669"/>
    <property type="project" value="TreeGrafter"/>
</dbReference>
<dbReference type="InterPro" id="IPR050314">
    <property type="entry name" value="Glycosyl_Hydrlase_18"/>
</dbReference>
<dbReference type="SMART" id="SM00636">
    <property type="entry name" value="Glyco_18"/>
    <property type="match status" value="1"/>
</dbReference>
<feature type="chain" id="PRO_5012458457" description="GH18 domain-containing protein" evidence="2">
    <location>
        <begin position="21"/>
        <end position="482"/>
    </location>
</feature>
<dbReference type="InterPro" id="IPR011583">
    <property type="entry name" value="Chitinase_II/V-like_cat"/>
</dbReference>
<dbReference type="Gene3D" id="3.20.20.80">
    <property type="entry name" value="Glycosidases"/>
    <property type="match status" value="1"/>
</dbReference>
<dbReference type="InterPro" id="IPR017853">
    <property type="entry name" value="GH"/>
</dbReference>
<accession>A0A1R3GIP8</accession>
<dbReference type="InterPro" id="IPR029070">
    <property type="entry name" value="Chitinase_insertion_sf"/>
</dbReference>
<proteinExistence type="predicted"/>
<dbReference type="Gene3D" id="3.30.200.20">
    <property type="entry name" value="Phosphorylase Kinase, domain 1"/>
    <property type="match status" value="1"/>
</dbReference>
<evidence type="ECO:0000313" key="5">
    <source>
        <dbReference type="Proteomes" id="UP000188268"/>
    </source>
</evidence>
<dbReference type="PROSITE" id="PS51910">
    <property type="entry name" value="GH18_2"/>
    <property type="match status" value="1"/>
</dbReference>
<evidence type="ECO:0000256" key="2">
    <source>
        <dbReference type="SAM" id="SignalP"/>
    </source>
</evidence>
<keyword evidence="5" id="KW-1185">Reference proteome</keyword>
<keyword evidence="1" id="KW-0812">Transmembrane</keyword>
<dbReference type="SUPFAM" id="SSF51445">
    <property type="entry name" value="(Trans)glycosidases"/>
    <property type="match status" value="1"/>
</dbReference>
<evidence type="ECO:0000313" key="4">
    <source>
        <dbReference type="EMBL" id="OMO57890.1"/>
    </source>
</evidence>
<dbReference type="OrthoDB" id="73875at2759"/>
<dbReference type="Pfam" id="PF00704">
    <property type="entry name" value="Glyco_hydro_18"/>
    <property type="match status" value="1"/>
</dbReference>
<dbReference type="Gramene" id="OMO57890">
    <property type="protein sequence ID" value="OMO57890"/>
    <property type="gene ID" value="CCACVL1_25655"/>
</dbReference>
<dbReference type="Proteomes" id="UP000188268">
    <property type="component" value="Unassembled WGS sequence"/>
</dbReference>
<organism evidence="4 5">
    <name type="scientific">Corchorus capsularis</name>
    <name type="common">Jute</name>
    <dbReference type="NCBI Taxonomy" id="210143"/>
    <lineage>
        <taxon>Eukaryota</taxon>
        <taxon>Viridiplantae</taxon>
        <taxon>Streptophyta</taxon>
        <taxon>Embryophyta</taxon>
        <taxon>Tracheophyta</taxon>
        <taxon>Spermatophyta</taxon>
        <taxon>Magnoliopsida</taxon>
        <taxon>eudicotyledons</taxon>
        <taxon>Gunneridae</taxon>
        <taxon>Pentapetalae</taxon>
        <taxon>rosids</taxon>
        <taxon>malvids</taxon>
        <taxon>Malvales</taxon>
        <taxon>Malvaceae</taxon>
        <taxon>Grewioideae</taxon>
        <taxon>Apeibeae</taxon>
        <taxon>Corchorus</taxon>
    </lineage>
</organism>
<gene>
    <name evidence="4" type="ORF">CCACVL1_25655</name>
</gene>
<dbReference type="STRING" id="210143.A0A1R3GIP8"/>
<dbReference type="PANTHER" id="PTHR11177">
    <property type="entry name" value="CHITINASE"/>
    <property type="match status" value="1"/>
</dbReference>
<evidence type="ECO:0000259" key="3">
    <source>
        <dbReference type="PROSITE" id="PS51910"/>
    </source>
</evidence>
<reference evidence="4 5" key="1">
    <citation type="submission" date="2013-09" db="EMBL/GenBank/DDBJ databases">
        <title>Corchorus capsularis genome sequencing.</title>
        <authorList>
            <person name="Alam M."/>
            <person name="Haque M.S."/>
            <person name="Islam M.S."/>
            <person name="Emdad E.M."/>
            <person name="Islam M.M."/>
            <person name="Ahmed B."/>
            <person name="Halim A."/>
            <person name="Hossen Q.M.M."/>
            <person name="Hossain M.Z."/>
            <person name="Ahmed R."/>
            <person name="Khan M.M."/>
            <person name="Islam R."/>
            <person name="Rashid M.M."/>
            <person name="Khan S.A."/>
            <person name="Rahman M.S."/>
            <person name="Alam M."/>
        </authorList>
    </citation>
    <scope>NUCLEOTIDE SEQUENCE [LARGE SCALE GENOMIC DNA]</scope>
    <source>
        <strain evidence="5">cv. CVL-1</strain>
        <tissue evidence="4">Whole seedling</tissue>
    </source>
</reference>
<dbReference type="GO" id="GO:0004568">
    <property type="term" value="F:chitinase activity"/>
    <property type="evidence" value="ECO:0007669"/>
    <property type="project" value="TreeGrafter"/>
</dbReference>
<keyword evidence="1" id="KW-1133">Transmembrane helix</keyword>
<keyword evidence="2" id="KW-0732">Signal</keyword>
<protein>
    <recommendedName>
        <fullName evidence="3">GH18 domain-containing protein</fullName>
    </recommendedName>
</protein>
<dbReference type="PANTHER" id="PTHR11177:SF369">
    <property type="entry name" value="CLASS V CHITINASE-LIKE"/>
    <property type="match status" value="1"/>
</dbReference>
<dbReference type="GO" id="GO:0005975">
    <property type="term" value="P:carbohydrate metabolic process"/>
    <property type="evidence" value="ECO:0007669"/>
    <property type="project" value="InterPro"/>
</dbReference>
<keyword evidence="1" id="KW-0472">Membrane</keyword>
<dbReference type="Gene3D" id="3.10.50.10">
    <property type="match status" value="1"/>
</dbReference>
<feature type="signal peptide" evidence="2">
    <location>
        <begin position="1"/>
        <end position="20"/>
    </location>
</feature>
<comment type="caution">
    <text evidence="4">The sequence shown here is derived from an EMBL/GenBank/DDBJ whole genome shotgun (WGS) entry which is preliminary data.</text>
</comment>
<sequence length="482" mass="53654">MASKLIFIFLFIFLSPQLQLQFLSEAQNWVQAGYWISNGELPKKDINSALFTHLLCGFADVNSSTYQLFVPSASEPYFSNFTTVVKRKNPSVKTLMSVLIAAGNSISDENVNGSVLSSMVSDSTKRKTFIDSSIKTARRYDFDGIDFMWRSSNSGDLAQIGVLLKEWRIAINSEPGESKLILTVGVRYLPTSEMGISYPIDLIHRNVDWAHILSYDYHLPTRDNFTGLHAALYNPSSQVNTDFGIREWLNRGFPPTKLVLGLPYHGWAWRLVSPQDNAIGAPSSGPAVTRDGSMGYKAIKSHIRDYGFGVASEYNATYVVNLFTYTTVWINFDGVETVKAKIAYAKEKGLAGYCAFQLSNDDNWALSRAAAQEGDNQENKHQLLLKIILPVSAVLVILVAVAVFVLYYFGLRKPKSEEEMVLRSIASPRIETSAAENFGSDAHLLVFKFAYIKAATNNFDSETKLGEGGYGPVYKVLSLNYF</sequence>
<dbReference type="InterPro" id="IPR001223">
    <property type="entry name" value="Glyco_hydro18_cat"/>
</dbReference>
<dbReference type="AlphaFoldDB" id="A0A1R3GIP8"/>
<dbReference type="GO" id="GO:0008061">
    <property type="term" value="F:chitin binding"/>
    <property type="evidence" value="ECO:0007669"/>
    <property type="project" value="InterPro"/>
</dbReference>
<name>A0A1R3GIP8_COCAP</name>
<dbReference type="SUPFAM" id="SSF54556">
    <property type="entry name" value="Chitinase insertion domain"/>
    <property type="match status" value="1"/>
</dbReference>